<evidence type="ECO:0000256" key="2">
    <source>
        <dbReference type="HAMAP-Rule" id="MF_00048"/>
    </source>
</evidence>
<dbReference type="Pfam" id="PF02021">
    <property type="entry name" value="UPF0102"/>
    <property type="match status" value="1"/>
</dbReference>
<comment type="similarity">
    <text evidence="1 2">Belongs to the UPF0102 family.</text>
</comment>
<dbReference type="InterPro" id="IPR011335">
    <property type="entry name" value="Restrct_endonuc-II-like"/>
</dbReference>
<dbReference type="STRING" id="1817863.A2Y62_06775"/>
<sequence>MESSPKKFGDYGETLAVNFLKKHGYTIIQRNYKCIYGEIDIIAKENNCIVFIEVKTRKTGGEILPEDSINYAKERRLTKAAEYYINGLDYYDGDFRFDVVSIIVNNNKPQITIITDAF</sequence>
<evidence type="ECO:0000313" key="4">
    <source>
        <dbReference type="Proteomes" id="UP000178943"/>
    </source>
</evidence>
<dbReference type="HAMAP" id="MF_00048">
    <property type="entry name" value="UPF0102"/>
    <property type="match status" value="1"/>
</dbReference>
<dbReference type="EMBL" id="MFGW01000136">
    <property type="protein sequence ID" value="OGF64551.1"/>
    <property type="molecule type" value="Genomic_DNA"/>
</dbReference>
<reference evidence="3 4" key="1">
    <citation type="journal article" date="2016" name="Nat. Commun.">
        <title>Thousands of microbial genomes shed light on interconnected biogeochemical processes in an aquifer system.</title>
        <authorList>
            <person name="Anantharaman K."/>
            <person name="Brown C.T."/>
            <person name="Hug L.A."/>
            <person name="Sharon I."/>
            <person name="Castelle C.J."/>
            <person name="Probst A.J."/>
            <person name="Thomas B.C."/>
            <person name="Singh A."/>
            <person name="Wilkins M.J."/>
            <person name="Karaoz U."/>
            <person name="Brodie E.L."/>
            <person name="Williams K.H."/>
            <person name="Hubbard S.S."/>
            <person name="Banfield J.F."/>
        </authorList>
    </citation>
    <scope>NUCLEOTIDE SEQUENCE [LARGE SCALE GENOMIC DNA]</scope>
</reference>
<organism evidence="3 4">
    <name type="scientific">Candidatus Fischerbacteria bacterium RBG_13_37_8</name>
    <dbReference type="NCBI Taxonomy" id="1817863"/>
    <lineage>
        <taxon>Bacteria</taxon>
        <taxon>Candidatus Fischeribacteriota</taxon>
    </lineage>
</organism>
<comment type="caution">
    <text evidence="3">The sequence shown here is derived from an EMBL/GenBank/DDBJ whole genome shotgun (WGS) entry which is preliminary data.</text>
</comment>
<proteinExistence type="inferred from homology"/>
<dbReference type="AlphaFoldDB" id="A0A1F5VNG0"/>
<evidence type="ECO:0000256" key="1">
    <source>
        <dbReference type="ARBA" id="ARBA00006738"/>
    </source>
</evidence>
<dbReference type="Proteomes" id="UP000178943">
    <property type="component" value="Unassembled WGS sequence"/>
</dbReference>
<dbReference type="InterPro" id="IPR011856">
    <property type="entry name" value="tRNA_endonuc-like_dom_sf"/>
</dbReference>
<evidence type="ECO:0000313" key="3">
    <source>
        <dbReference type="EMBL" id="OGF64551.1"/>
    </source>
</evidence>
<dbReference type="GO" id="GO:0003676">
    <property type="term" value="F:nucleic acid binding"/>
    <property type="evidence" value="ECO:0007669"/>
    <property type="project" value="InterPro"/>
</dbReference>
<dbReference type="PANTHER" id="PTHR34039:SF1">
    <property type="entry name" value="UPF0102 PROTEIN YRAN"/>
    <property type="match status" value="1"/>
</dbReference>
<dbReference type="Gene3D" id="3.40.1350.10">
    <property type="match status" value="1"/>
</dbReference>
<name>A0A1F5VNG0_9BACT</name>
<accession>A0A1F5VNG0</accession>
<dbReference type="PANTHER" id="PTHR34039">
    <property type="entry name" value="UPF0102 PROTEIN YRAN"/>
    <property type="match status" value="1"/>
</dbReference>
<gene>
    <name evidence="3" type="ORF">A2Y62_06775</name>
</gene>
<dbReference type="NCBIfam" id="NF009150">
    <property type="entry name" value="PRK12497.1-3"/>
    <property type="match status" value="1"/>
</dbReference>
<dbReference type="CDD" id="cd20736">
    <property type="entry name" value="PoNe_Nuclease"/>
    <property type="match status" value="1"/>
</dbReference>
<protein>
    <recommendedName>
        <fullName evidence="2">UPF0102 protein A2Y62_06775</fullName>
    </recommendedName>
</protein>
<dbReference type="SUPFAM" id="SSF52980">
    <property type="entry name" value="Restriction endonuclease-like"/>
    <property type="match status" value="1"/>
</dbReference>
<dbReference type="InterPro" id="IPR003509">
    <property type="entry name" value="UPF0102_YraN-like"/>
</dbReference>